<dbReference type="RefSeq" id="WP_143314794.1">
    <property type="nucleotide sequence ID" value="NZ_JACSRA010000018.1"/>
</dbReference>
<comment type="caution">
    <text evidence="1">The sequence shown here is derived from an EMBL/GenBank/DDBJ whole genome shotgun (WGS) entry which is preliminary data.</text>
</comment>
<dbReference type="EMBL" id="JACSRA010000018">
    <property type="protein sequence ID" value="MBD7912016.1"/>
    <property type="molecule type" value="Genomic_DNA"/>
</dbReference>
<sequence>MANETIQRHQLADYLMVGGTYELMGAGFSTLDENPTAQVDTKTYVNDKSSTSVIKGYQTQFAYTSDLIKSEKAIMALYEVGRNQLTGADAQFDYIRVELFNPVVGKENTFKARKFKVTCEVASFAGAGGETVVVSGNLYAIGKIVEGEFNTVTKAFTEA</sequence>
<gene>
    <name evidence="1" type="ORF">H9661_11670</name>
</gene>
<proteinExistence type="predicted"/>
<organism evidence="1 2">
    <name type="scientific">Clostridium cibarium</name>
    <dbReference type="NCBI Taxonomy" id="2762247"/>
    <lineage>
        <taxon>Bacteria</taxon>
        <taxon>Bacillati</taxon>
        <taxon>Bacillota</taxon>
        <taxon>Clostridia</taxon>
        <taxon>Eubacteriales</taxon>
        <taxon>Clostridiaceae</taxon>
        <taxon>Clostridium</taxon>
    </lineage>
</organism>
<reference evidence="1 2" key="1">
    <citation type="submission" date="2020-08" db="EMBL/GenBank/DDBJ databases">
        <title>A Genomic Blueprint of the Chicken Gut Microbiome.</title>
        <authorList>
            <person name="Gilroy R."/>
            <person name="Ravi A."/>
            <person name="Getino M."/>
            <person name="Pursley I."/>
            <person name="Horton D.L."/>
            <person name="Alikhan N.-F."/>
            <person name="Baker D."/>
            <person name="Gharbi K."/>
            <person name="Hall N."/>
            <person name="Watson M."/>
            <person name="Adriaenssens E.M."/>
            <person name="Foster-Nyarko E."/>
            <person name="Jarju S."/>
            <person name="Secka A."/>
            <person name="Antonio M."/>
            <person name="Oren A."/>
            <person name="Chaudhuri R."/>
            <person name="La Ragione R.M."/>
            <person name="Hildebrand F."/>
            <person name="Pallen M.J."/>
        </authorList>
    </citation>
    <scope>NUCLEOTIDE SEQUENCE [LARGE SCALE GENOMIC DNA]</scope>
    <source>
        <strain evidence="1 2">Sa3CVN1</strain>
    </source>
</reference>
<accession>A0ABR8PV26</accession>
<protein>
    <recommendedName>
        <fullName evidence="3">Phage tail protein</fullName>
    </recommendedName>
</protein>
<dbReference type="Proteomes" id="UP000627781">
    <property type="component" value="Unassembled WGS sequence"/>
</dbReference>
<evidence type="ECO:0000313" key="2">
    <source>
        <dbReference type="Proteomes" id="UP000627781"/>
    </source>
</evidence>
<evidence type="ECO:0008006" key="3">
    <source>
        <dbReference type="Google" id="ProtNLM"/>
    </source>
</evidence>
<name>A0ABR8PV26_9CLOT</name>
<keyword evidence="2" id="KW-1185">Reference proteome</keyword>
<evidence type="ECO:0000313" key="1">
    <source>
        <dbReference type="EMBL" id="MBD7912016.1"/>
    </source>
</evidence>